<protein>
    <submittedName>
        <fullName evidence="2">Uncharacterized protein</fullName>
    </submittedName>
</protein>
<evidence type="ECO:0000256" key="1">
    <source>
        <dbReference type="SAM" id="Phobius"/>
    </source>
</evidence>
<feature type="transmembrane region" description="Helical" evidence="1">
    <location>
        <begin position="25"/>
        <end position="48"/>
    </location>
</feature>
<organism evidence="2 3">
    <name type="scientific">Desulfosudis oleivorans (strain DSM 6200 / JCM 39069 / Hxd3)</name>
    <name type="common">Desulfococcus oleovorans</name>
    <dbReference type="NCBI Taxonomy" id="96561"/>
    <lineage>
        <taxon>Bacteria</taxon>
        <taxon>Pseudomonadati</taxon>
        <taxon>Thermodesulfobacteriota</taxon>
        <taxon>Desulfobacteria</taxon>
        <taxon>Desulfobacterales</taxon>
        <taxon>Desulfosudaceae</taxon>
        <taxon>Desulfosudis</taxon>
    </lineage>
</organism>
<sequence length="185" mass="20453">MHTAISCRESTAQLRQFERKEMKKTLLGCLGAALVILAVGGAMIWFWLFRELPVLDATLSLPNEAQVDSAISMVVTATNRHSKSITLDSIDIDDSFLAGFQVISINPKPTDTTHIPIINQRSWDFGTVIQPNESLPVTFRLKPVTEGHFSGDVDVCNPNQDFKTLLADVVVKKELSNQAIDSDKK</sequence>
<dbReference type="KEGG" id="dol:Dole_1387"/>
<keyword evidence="1" id="KW-1133">Transmembrane helix</keyword>
<gene>
    <name evidence="2" type="ordered locus">Dole_1387</name>
</gene>
<name>A8ZYT6_DESOH</name>
<dbReference type="eggNOG" id="ENOG502ZIAH">
    <property type="taxonomic scope" value="Bacteria"/>
</dbReference>
<dbReference type="EMBL" id="CP000859">
    <property type="protein sequence ID" value="ABW67191.1"/>
    <property type="molecule type" value="Genomic_DNA"/>
</dbReference>
<keyword evidence="1" id="KW-0472">Membrane</keyword>
<dbReference type="RefSeq" id="WP_012174807.1">
    <property type="nucleotide sequence ID" value="NC_009943.1"/>
</dbReference>
<keyword evidence="1" id="KW-0812">Transmembrane</keyword>
<accession>A8ZYT6</accession>
<keyword evidence="3" id="KW-1185">Reference proteome</keyword>
<dbReference type="HOGENOM" id="CLU_1459091_0_0_7"/>
<reference evidence="2 3" key="1">
    <citation type="submission" date="2007-10" db="EMBL/GenBank/DDBJ databases">
        <title>Complete sequence of Desulfococcus oleovorans Hxd3.</title>
        <authorList>
            <consortium name="US DOE Joint Genome Institute"/>
            <person name="Copeland A."/>
            <person name="Lucas S."/>
            <person name="Lapidus A."/>
            <person name="Barry K."/>
            <person name="Glavina del Rio T."/>
            <person name="Dalin E."/>
            <person name="Tice H."/>
            <person name="Pitluck S."/>
            <person name="Kiss H."/>
            <person name="Brettin T."/>
            <person name="Bruce D."/>
            <person name="Detter J.C."/>
            <person name="Han C."/>
            <person name="Schmutz J."/>
            <person name="Larimer F."/>
            <person name="Land M."/>
            <person name="Hauser L."/>
            <person name="Kyrpides N."/>
            <person name="Kim E."/>
            <person name="Wawrik B."/>
            <person name="Richardson P."/>
        </authorList>
    </citation>
    <scope>NUCLEOTIDE SEQUENCE [LARGE SCALE GENOMIC DNA]</scope>
    <source>
        <strain evidence="3">DSM 6200 / JCM 39069 / Hxd3</strain>
    </source>
</reference>
<dbReference type="STRING" id="96561.Dole_1387"/>
<evidence type="ECO:0000313" key="2">
    <source>
        <dbReference type="EMBL" id="ABW67191.1"/>
    </source>
</evidence>
<dbReference type="Proteomes" id="UP000008561">
    <property type="component" value="Chromosome"/>
</dbReference>
<dbReference type="AlphaFoldDB" id="A8ZYT6"/>
<proteinExistence type="predicted"/>
<evidence type="ECO:0000313" key="3">
    <source>
        <dbReference type="Proteomes" id="UP000008561"/>
    </source>
</evidence>